<comment type="caution">
    <text evidence="1">The sequence shown here is derived from an EMBL/GenBank/DDBJ whole genome shotgun (WGS) entry which is preliminary data.</text>
</comment>
<sequence>MVKEQPNRDLVASLGVDSAFLQLQQENFRKARLTMKQTSVVAFFETQETPTVQNSKYTAAIWKVGDDRSIKTPRYENVGYLDE</sequence>
<gene>
    <name evidence="1" type="ORF">SLS58_009733</name>
</gene>
<proteinExistence type="predicted"/>
<name>A0ABR3TAM0_9PEZI</name>
<protein>
    <submittedName>
        <fullName evidence="1">Uncharacterized protein</fullName>
    </submittedName>
</protein>
<dbReference type="Proteomes" id="UP001521184">
    <property type="component" value="Unassembled WGS sequence"/>
</dbReference>
<dbReference type="EMBL" id="JAKEKT020000100">
    <property type="protein sequence ID" value="KAL1636610.1"/>
    <property type="molecule type" value="Genomic_DNA"/>
</dbReference>
<accession>A0ABR3TAM0</accession>
<reference evidence="1 2" key="1">
    <citation type="journal article" date="2023" name="Plant Dis.">
        <title>First Report of Diplodia intermedia Causing Canker and Dieback Diseases on Apple Trees in Canada.</title>
        <authorList>
            <person name="Ellouze W."/>
            <person name="Ilyukhin E."/>
            <person name="Sulman M."/>
            <person name="Ali S."/>
        </authorList>
    </citation>
    <scope>NUCLEOTIDE SEQUENCE [LARGE SCALE GENOMIC DNA]</scope>
    <source>
        <strain evidence="1 2">M45-28</strain>
    </source>
</reference>
<evidence type="ECO:0000313" key="2">
    <source>
        <dbReference type="Proteomes" id="UP001521184"/>
    </source>
</evidence>
<evidence type="ECO:0000313" key="1">
    <source>
        <dbReference type="EMBL" id="KAL1636610.1"/>
    </source>
</evidence>
<keyword evidence="2" id="KW-1185">Reference proteome</keyword>
<organism evidence="1 2">
    <name type="scientific">Diplodia intermedia</name>
    <dbReference type="NCBI Taxonomy" id="856260"/>
    <lineage>
        <taxon>Eukaryota</taxon>
        <taxon>Fungi</taxon>
        <taxon>Dikarya</taxon>
        <taxon>Ascomycota</taxon>
        <taxon>Pezizomycotina</taxon>
        <taxon>Dothideomycetes</taxon>
        <taxon>Dothideomycetes incertae sedis</taxon>
        <taxon>Botryosphaeriales</taxon>
        <taxon>Botryosphaeriaceae</taxon>
        <taxon>Diplodia</taxon>
    </lineage>
</organism>